<dbReference type="Proteomes" id="UP000191154">
    <property type="component" value="Unassembled WGS sequence"/>
</dbReference>
<protein>
    <submittedName>
        <fullName evidence="2">Uncharacterized protein</fullName>
    </submittedName>
</protein>
<reference evidence="2 3" key="1">
    <citation type="submission" date="2016-05" db="EMBL/GenBank/DDBJ databases">
        <title>Microbial solvent formation.</title>
        <authorList>
            <person name="Poehlein A."/>
            <person name="Montoya Solano J.D."/>
            <person name="Flitsch S."/>
            <person name="Krabben P."/>
            <person name="Duerre P."/>
            <person name="Daniel R."/>
        </authorList>
    </citation>
    <scope>NUCLEOTIDE SEQUENCE [LARGE SCALE GENOMIC DNA]</scope>
    <source>
        <strain evidence="2 3">L1-8</strain>
    </source>
</reference>
<keyword evidence="1" id="KW-0175">Coiled coil</keyword>
<organism evidence="2 3">
    <name type="scientific">Clostridium saccharobutylicum</name>
    <dbReference type="NCBI Taxonomy" id="169679"/>
    <lineage>
        <taxon>Bacteria</taxon>
        <taxon>Bacillati</taxon>
        <taxon>Bacillota</taxon>
        <taxon>Clostridia</taxon>
        <taxon>Eubacteriales</taxon>
        <taxon>Clostridiaceae</taxon>
        <taxon>Clostridium</taxon>
    </lineage>
</organism>
<evidence type="ECO:0000313" key="3">
    <source>
        <dbReference type="Proteomes" id="UP000191154"/>
    </source>
</evidence>
<comment type="caution">
    <text evidence="2">The sequence shown here is derived from an EMBL/GenBank/DDBJ whole genome shotgun (WGS) entry which is preliminary data.</text>
</comment>
<sequence>MMFLDEKIAKLQKKAHVAKKYKGAEKTMKEEESEKIKLEGLDELTQEEVTEAIKSGSLKQNEKKLDFENKTFFEEKITIPIFKDFFDEYAENESAYCWSKKYEFSVLLYKSEFKDEISNANELLEKFKTFFKENDAYIEFLSLNEEKNDDYSKYIINSRMPTAIDYIYQYMVCIKYKDEIISLIFTCLEKEKNQWEKIMVGISELMEINIGAVEDNE</sequence>
<dbReference type="EMBL" id="LZYZ01000001">
    <property type="protein sequence ID" value="OOM15992.1"/>
    <property type="molecule type" value="Genomic_DNA"/>
</dbReference>
<feature type="coiled-coil region" evidence="1">
    <location>
        <begin position="14"/>
        <end position="41"/>
    </location>
</feature>
<accession>A0A1S8NI17</accession>
<gene>
    <name evidence="2" type="ORF">CLOSAC_02630</name>
</gene>
<evidence type="ECO:0000313" key="2">
    <source>
        <dbReference type="EMBL" id="OOM15992.1"/>
    </source>
</evidence>
<dbReference type="RefSeq" id="WP_077863752.1">
    <property type="nucleotide sequence ID" value="NZ_LZYZ01000001.1"/>
</dbReference>
<dbReference type="AlphaFoldDB" id="A0A1S8NI17"/>
<proteinExistence type="predicted"/>
<evidence type="ECO:0000256" key="1">
    <source>
        <dbReference type="SAM" id="Coils"/>
    </source>
</evidence>
<name>A0A1S8NI17_CLOSA</name>
<dbReference type="STRING" id="169679.CSACC_36460"/>